<evidence type="ECO:0000313" key="1">
    <source>
        <dbReference type="EMBL" id="RJG23111.1"/>
    </source>
</evidence>
<reference evidence="1 2" key="1">
    <citation type="submission" date="2018-09" db="EMBL/GenBank/DDBJ databases">
        <title>Paenibacillus SK2017-BO5.</title>
        <authorList>
            <person name="Piskunova J.V."/>
            <person name="Dubiley S.A."/>
            <person name="Severinov K.V."/>
        </authorList>
    </citation>
    <scope>NUCLEOTIDE SEQUENCE [LARGE SCALE GENOMIC DNA]</scope>
    <source>
        <strain evidence="1 2">BO5</strain>
    </source>
</reference>
<dbReference type="InterPro" id="IPR016181">
    <property type="entry name" value="Acyl_CoA_acyltransferase"/>
</dbReference>
<protein>
    <submittedName>
        <fullName evidence="1">Uncharacterized protein</fullName>
    </submittedName>
</protein>
<dbReference type="SUPFAM" id="SSF55729">
    <property type="entry name" value="Acyl-CoA N-acyltransferases (Nat)"/>
    <property type="match status" value="1"/>
</dbReference>
<dbReference type="Proteomes" id="UP000266177">
    <property type="component" value="Unassembled WGS sequence"/>
</dbReference>
<name>A0A3A3GY59_PANTH</name>
<sequence>MLDEIGAHPDRMEHCLLGYDPNNEAARRLYASAGFVETGISPWGEMMAKYDFPGRLLDMQRPSKTNTEEAGR</sequence>
<proteinExistence type="predicted"/>
<organism evidence="1 2">
    <name type="scientific">Paenibacillus thiaminolyticus</name>
    <name type="common">Bacillus thiaminolyticus</name>
    <dbReference type="NCBI Taxonomy" id="49283"/>
    <lineage>
        <taxon>Bacteria</taxon>
        <taxon>Bacillati</taxon>
        <taxon>Bacillota</taxon>
        <taxon>Bacilli</taxon>
        <taxon>Bacillales</taxon>
        <taxon>Paenibacillaceae</taxon>
        <taxon>Paenibacillus</taxon>
    </lineage>
</organism>
<comment type="caution">
    <text evidence="1">The sequence shown here is derived from an EMBL/GenBank/DDBJ whole genome shotgun (WGS) entry which is preliminary data.</text>
</comment>
<evidence type="ECO:0000313" key="2">
    <source>
        <dbReference type="Proteomes" id="UP000266177"/>
    </source>
</evidence>
<dbReference type="RefSeq" id="WP_119794320.1">
    <property type="nucleotide sequence ID" value="NZ_QYZD01000012.1"/>
</dbReference>
<accession>A0A3A3GY59</accession>
<dbReference type="AlphaFoldDB" id="A0A3A3GY59"/>
<dbReference type="Gene3D" id="3.40.630.30">
    <property type="match status" value="1"/>
</dbReference>
<gene>
    <name evidence="1" type="ORF">DQX05_14650</name>
</gene>
<dbReference type="EMBL" id="QYZD01000012">
    <property type="protein sequence ID" value="RJG23111.1"/>
    <property type="molecule type" value="Genomic_DNA"/>
</dbReference>
<dbReference type="OrthoDB" id="9127144at2"/>